<dbReference type="OrthoDB" id="9796178at2"/>
<dbReference type="STRING" id="867903.ThesuDRAFT_00899"/>
<dbReference type="NCBIfam" id="NF006920">
    <property type="entry name" value="PRK09410.1-2"/>
    <property type="match status" value="1"/>
</dbReference>
<evidence type="ECO:0000313" key="15">
    <source>
        <dbReference type="EMBL" id="EKP95162.1"/>
    </source>
</evidence>
<dbReference type="GO" id="GO:0005886">
    <property type="term" value="C:plasma membrane"/>
    <property type="evidence" value="ECO:0007669"/>
    <property type="project" value="UniProtKB-SubCell"/>
</dbReference>
<gene>
    <name evidence="15" type="ORF">ThesuDRAFT_00899</name>
</gene>
<dbReference type="NCBIfam" id="NF006922">
    <property type="entry name" value="PRK09410.1-5"/>
    <property type="match status" value="1"/>
</dbReference>
<accession>K6PQE1</accession>
<evidence type="ECO:0000256" key="4">
    <source>
        <dbReference type="ARBA" id="ARBA00022475"/>
    </source>
</evidence>
<dbReference type="HOGENOM" id="CLU_031784_0_1_9"/>
<keyword evidence="8 14" id="KW-1133">Transmembrane helix</keyword>
<feature type="transmembrane region" description="Helical" evidence="14">
    <location>
        <begin position="426"/>
        <end position="444"/>
    </location>
</feature>
<dbReference type="InterPro" id="IPR004703">
    <property type="entry name" value="PTS_sugar-sp_permease"/>
</dbReference>
<feature type="transmembrane region" description="Helical" evidence="14">
    <location>
        <begin position="84"/>
        <end position="107"/>
    </location>
</feature>
<evidence type="ECO:0000256" key="10">
    <source>
        <dbReference type="ARBA" id="ARBA00037387"/>
    </source>
</evidence>
<evidence type="ECO:0000256" key="8">
    <source>
        <dbReference type="ARBA" id="ARBA00022989"/>
    </source>
</evidence>
<evidence type="ECO:0000256" key="11">
    <source>
        <dbReference type="ARBA" id="ARBA00038218"/>
    </source>
</evidence>
<comment type="function">
    <text evidence="10">The phosphoenolpyruvate-dependent sugar phosphotransferase system (sugar PTS), a major carbohydrate active transport system, catalyzes the phosphorylation of incoming sugar substrates concomitantly with their translocation across the cell membrane. The enzyme II UlaABC PTS system is involved in ascorbate transport.</text>
</comment>
<dbReference type="Proteomes" id="UP000005710">
    <property type="component" value="Unassembled WGS sequence"/>
</dbReference>
<comment type="subcellular location">
    <subcellularLocation>
        <location evidence="1">Cell membrane</location>
        <topology evidence="1">Multi-pass membrane protein</topology>
    </subcellularLocation>
</comment>
<evidence type="ECO:0000256" key="1">
    <source>
        <dbReference type="ARBA" id="ARBA00004651"/>
    </source>
</evidence>
<evidence type="ECO:0000256" key="14">
    <source>
        <dbReference type="SAM" id="Phobius"/>
    </source>
</evidence>
<sequence>MAILGQFVKDVLSQPAVLVGLIALVGLTVQRKPVGDIITGTAKAVLGFVILGAGANTLVSSLDKLSPLLEAGFGVRGVVPNNEAIVAIAQSTLGSETALIMVFGLIANLIIARLTPLKYVFLTGHHTFFMAALLSAVLGTVGLKGAALVLVGSFVLGVLMVVMPAMADAYMSRVTGGQAIALGHFGTLGYWLAGFIGSRVGRAEDSIEQYRLPSSLSFFRDSLVATAVVMLAVFVIAVLAAGNKAVELAGDQSVWAFALMQALTFTAGVAIILQGVRLIISEIVPAFQGISARIVPEARPALDCPVTFPYAPTAVLVGFIASFVGGILAMLGLAAIGLPVIVPGLVPHFFVGGTAGVFGNATGGRWGCVVGAFANGILITVGAALLLPTLGDLGFANTTFGDSDFQWVGILIGGAGKVFGHSPGTLAGAVIVFFGLLLGLSAVVKRRRGAVSSTGMAG</sequence>
<proteinExistence type="inferred from homology"/>
<protein>
    <recommendedName>
        <fullName evidence="12">Ascorbate-specific PTS system EIIC component</fullName>
    </recommendedName>
    <alternativeName>
        <fullName evidence="13">Ascorbate-specific permease IIC component UlaA</fullName>
    </alternativeName>
</protein>
<keyword evidence="16" id="KW-1185">Reference proteome</keyword>
<keyword evidence="7 14" id="KW-0812">Transmembrane</keyword>
<feature type="transmembrane region" description="Helical" evidence="14">
    <location>
        <begin position="315"/>
        <end position="346"/>
    </location>
</feature>
<keyword evidence="6" id="KW-0598">Phosphotransferase system</keyword>
<feature type="transmembrane region" description="Helical" evidence="14">
    <location>
        <begin position="119"/>
        <end position="139"/>
    </location>
</feature>
<evidence type="ECO:0000313" key="16">
    <source>
        <dbReference type="Proteomes" id="UP000005710"/>
    </source>
</evidence>
<feature type="transmembrane region" description="Helical" evidence="14">
    <location>
        <begin position="218"/>
        <end position="242"/>
    </location>
</feature>
<dbReference type="GO" id="GO:0009401">
    <property type="term" value="P:phosphoenolpyruvate-dependent sugar phosphotransferase system"/>
    <property type="evidence" value="ECO:0007669"/>
    <property type="project" value="UniProtKB-KW"/>
</dbReference>
<feature type="transmembrane region" description="Helical" evidence="14">
    <location>
        <begin position="12"/>
        <end position="29"/>
    </location>
</feature>
<keyword evidence="5" id="KW-0762">Sugar transport</keyword>
<dbReference type="Pfam" id="PF03611">
    <property type="entry name" value="EIIC-GAT"/>
    <property type="match status" value="1"/>
</dbReference>
<name>K6PQE1_9FIRM</name>
<evidence type="ECO:0000256" key="12">
    <source>
        <dbReference type="ARBA" id="ARBA00039702"/>
    </source>
</evidence>
<comment type="subunit">
    <text evidence="2">Homodimer.</text>
</comment>
<dbReference type="PANTHER" id="PTHR33843">
    <property type="entry name" value="ASCORBATE-SPECIFIC PTS SYSTEM EIIC COMPONENT"/>
    <property type="match status" value="1"/>
</dbReference>
<keyword evidence="4" id="KW-1003">Cell membrane</keyword>
<dbReference type="EMBL" id="AENY02000002">
    <property type="protein sequence ID" value="EKP95162.1"/>
    <property type="molecule type" value="Genomic_DNA"/>
</dbReference>
<feature type="transmembrane region" description="Helical" evidence="14">
    <location>
        <begin position="145"/>
        <end position="167"/>
    </location>
</feature>
<reference evidence="15" key="2">
    <citation type="submission" date="2012-10" db="EMBL/GenBank/DDBJ databases">
        <title>Improved high-quality draft of Thermaerobacter subterraneus C21, DSM 13965.</title>
        <authorList>
            <consortium name="DOE Joint Genome Institute"/>
            <person name="Eisen J."/>
            <person name="Huntemann M."/>
            <person name="Wei C.-L."/>
            <person name="Han J."/>
            <person name="Detter J.C."/>
            <person name="Han C."/>
            <person name="Tapia R."/>
            <person name="Chen A."/>
            <person name="Kyrpides N."/>
            <person name="Mavromatis K."/>
            <person name="Markowitz V."/>
            <person name="Szeto E."/>
            <person name="Ivanova N."/>
            <person name="Mikhailova N."/>
            <person name="Ovchinnikova G."/>
            <person name="Pagani I."/>
            <person name="Pati A."/>
            <person name="Goodwin L."/>
            <person name="Nordberg H.P."/>
            <person name="Cantor M.N."/>
            <person name="Hua S.X."/>
            <person name="Woyke T."/>
            <person name="Eisen J."/>
            <person name="Klenk H.-P."/>
        </authorList>
    </citation>
    <scope>NUCLEOTIDE SEQUENCE [LARGE SCALE GENOMIC DNA]</scope>
    <source>
        <strain evidence="15">DSM 13965</strain>
    </source>
</reference>
<evidence type="ECO:0000256" key="5">
    <source>
        <dbReference type="ARBA" id="ARBA00022597"/>
    </source>
</evidence>
<evidence type="ECO:0000256" key="9">
    <source>
        <dbReference type="ARBA" id="ARBA00023136"/>
    </source>
</evidence>
<keyword evidence="3" id="KW-0813">Transport</keyword>
<evidence type="ECO:0000256" key="7">
    <source>
        <dbReference type="ARBA" id="ARBA00022692"/>
    </source>
</evidence>
<reference evidence="15" key="1">
    <citation type="submission" date="2010-10" db="EMBL/GenBank/DDBJ databases">
        <authorList>
            <consortium name="US DOE Joint Genome Institute (JGI-PGF)"/>
            <person name="Lucas S."/>
            <person name="Copeland A."/>
            <person name="Lapidus A."/>
            <person name="Bruce D."/>
            <person name="Goodwin L."/>
            <person name="Pitluck S."/>
            <person name="Kyrpides N."/>
            <person name="Mavromatis K."/>
            <person name="Detter J.C."/>
            <person name="Han C."/>
            <person name="Land M."/>
            <person name="Hauser L."/>
            <person name="Markowitz V."/>
            <person name="Cheng J.-F."/>
            <person name="Hugenholtz P."/>
            <person name="Woyke T."/>
            <person name="Wu D."/>
            <person name="Pukall R."/>
            <person name="Wahrenburg C."/>
            <person name="Brambilla E."/>
            <person name="Klenk H.-P."/>
            <person name="Eisen J.A."/>
        </authorList>
    </citation>
    <scope>NUCLEOTIDE SEQUENCE [LARGE SCALE GENOMIC DNA]</scope>
    <source>
        <strain evidence="15">DSM 13965</strain>
    </source>
</reference>
<comment type="caution">
    <text evidence="15">The sequence shown here is derived from an EMBL/GenBank/DDBJ whole genome shotgun (WGS) entry which is preliminary data.</text>
</comment>
<evidence type="ECO:0000256" key="13">
    <source>
        <dbReference type="ARBA" id="ARBA00042859"/>
    </source>
</evidence>
<dbReference type="RefSeq" id="WP_006903172.1">
    <property type="nucleotide sequence ID" value="NZ_JH976535.1"/>
</dbReference>
<feature type="transmembrane region" description="Helical" evidence="14">
    <location>
        <begin position="179"/>
        <end position="198"/>
    </location>
</feature>
<evidence type="ECO:0000256" key="2">
    <source>
        <dbReference type="ARBA" id="ARBA00011738"/>
    </source>
</evidence>
<dbReference type="eggNOG" id="COG3037">
    <property type="taxonomic scope" value="Bacteria"/>
</dbReference>
<organism evidence="15 16">
    <name type="scientific">Thermaerobacter subterraneus DSM 13965</name>
    <dbReference type="NCBI Taxonomy" id="867903"/>
    <lineage>
        <taxon>Bacteria</taxon>
        <taxon>Bacillati</taxon>
        <taxon>Bacillota</taxon>
        <taxon>Clostridia</taxon>
        <taxon>Eubacteriales</taxon>
        <taxon>Clostridiales Family XVII. Incertae Sedis</taxon>
        <taxon>Thermaerobacter</taxon>
    </lineage>
</organism>
<dbReference type="PANTHER" id="PTHR33843:SF4">
    <property type="entry name" value="ASCORBATE-SPECIFIC PTS SYSTEM EIIC COMPONENT"/>
    <property type="match status" value="1"/>
</dbReference>
<evidence type="ECO:0000256" key="3">
    <source>
        <dbReference type="ARBA" id="ARBA00022448"/>
    </source>
</evidence>
<feature type="transmembrane region" description="Helical" evidence="14">
    <location>
        <begin position="254"/>
        <end position="273"/>
    </location>
</feature>
<dbReference type="InterPro" id="IPR051562">
    <property type="entry name" value="Ascorbate-PTS_EIIC"/>
</dbReference>
<comment type="similarity">
    <text evidence="11">Belongs to the UlaA family.</text>
</comment>
<feature type="transmembrane region" description="Helical" evidence="14">
    <location>
        <begin position="366"/>
        <end position="387"/>
    </location>
</feature>
<evidence type="ECO:0000256" key="6">
    <source>
        <dbReference type="ARBA" id="ARBA00022683"/>
    </source>
</evidence>
<keyword evidence="9 14" id="KW-0472">Membrane</keyword>
<dbReference type="AlphaFoldDB" id="K6PQE1"/>
<dbReference type="NCBIfam" id="NF009553">
    <property type="entry name" value="PRK12997.1-5"/>
    <property type="match status" value="1"/>
</dbReference>